<keyword evidence="6" id="KW-0808">Transferase</keyword>
<keyword evidence="5" id="KW-0597">Phosphoprotein</keyword>
<evidence type="ECO:0000256" key="7">
    <source>
        <dbReference type="ARBA" id="ARBA00022741"/>
    </source>
</evidence>
<evidence type="ECO:0000256" key="12">
    <source>
        <dbReference type="SAM" id="Phobius"/>
    </source>
</evidence>
<name>A0A2N6SCQ7_9BACL</name>
<dbReference type="GO" id="GO:0016036">
    <property type="term" value="P:cellular response to phosphate starvation"/>
    <property type="evidence" value="ECO:0007669"/>
    <property type="project" value="TreeGrafter"/>
</dbReference>
<dbReference type="Gene3D" id="1.10.287.130">
    <property type="match status" value="1"/>
</dbReference>
<dbReference type="InterPro" id="IPR036097">
    <property type="entry name" value="HisK_dim/P_sf"/>
</dbReference>
<keyword evidence="12" id="KW-0812">Transmembrane</keyword>
<keyword evidence="11 12" id="KW-0472">Membrane</keyword>
<dbReference type="PROSITE" id="PS50109">
    <property type="entry name" value="HIS_KIN"/>
    <property type="match status" value="1"/>
</dbReference>
<dbReference type="Pfam" id="PF00512">
    <property type="entry name" value="HisKA"/>
    <property type="match status" value="1"/>
</dbReference>
<keyword evidence="12" id="KW-1133">Transmembrane helix</keyword>
<comment type="subcellular location">
    <subcellularLocation>
        <location evidence="2">Cell membrane</location>
        <topology evidence="2">Multi-pass membrane protein</topology>
    </subcellularLocation>
</comment>
<keyword evidence="9" id="KW-0067">ATP-binding</keyword>
<feature type="domain" description="HAMP" evidence="14">
    <location>
        <begin position="59"/>
        <end position="111"/>
    </location>
</feature>
<evidence type="ECO:0000256" key="10">
    <source>
        <dbReference type="ARBA" id="ARBA00023012"/>
    </source>
</evidence>
<dbReference type="CDD" id="cd06225">
    <property type="entry name" value="HAMP"/>
    <property type="match status" value="1"/>
</dbReference>
<dbReference type="InterPro" id="IPR003661">
    <property type="entry name" value="HisK_dim/P_dom"/>
</dbReference>
<evidence type="ECO:0000313" key="15">
    <source>
        <dbReference type="EMBL" id="PMC51735.1"/>
    </source>
</evidence>
<dbReference type="PANTHER" id="PTHR45453:SF1">
    <property type="entry name" value="PHOSPHATE REGULON SENSOR PROTEIN PHOR"/>
    <property type="match status" value="1"/>
</dbReference>
<evidence type="ECO:0000259" key="14">
    <source>
        <dbReference type="PROSITE" id="PS50885"/>
    </source>
</evidence>
<gene>
    <name evidence="15" type="ORF">CJ218_08420</name>
</gene>
<dbReference type="RefSeq" id="WP_102190249.1">
    <property type="nucleotide sequence ID" value="NZ_PNGT01000011.1"/>
</dbReference>
<keyword evidence="8 15" id="KW-0418">Kinase</keyword>
<organism evidence="15 16">
    <name type="scientific">Gemella sanguinis</name>
    <dbReference type="NCBI Taxonomy" id="84135"/>
    <lineage>
        <taxon>Bacteria</taxon>
        <taxon>Bacillati</taxon>
        <taxon>Bacillota</taxon>
        <taxon>Bacilli</taxon>
        <taxon>Bacillales</taxon>
        <taxon>Gemellaceae</taxon>
        <taxon>Gemella</taxon>
    </lineage>
</organism>
<dbReference type="GO" id="GO:0005886">
    <property type="term" value="C:plasma membrane"/>
    <property type="evidence" value="ECO:0007669"/>
    <property type="project" value="UniProtKB-SubCell"/>
</dbReference>
<dbReference type="SMART" id="SM00388">
    <property type="entry name" value="HisKA"/>
    <property type="match status" value="1"/>
</dbReference>
<evidence type="ECO:0000259" key="13">
    <source>
        <dbReference type="PROSITE" id="PS50109"/>
    </source>
</evidence>
<dbReference type="PANTHER" id="PTHR45453">
    <property type="entry name" value="PHOSPHATE REGULON SENSOR PROTEIN PHOR"/>
    <property type="match status" value="1"/>
</dbReference>
<dbReference type="FunFam" id="3.30.565.10:FF:000006">
    <property type="entry name" value="Sensor histidine kinase WalK"/>
    <property type="match status" value="1"/>
</dbReference>
<sequence>MKLRDYIIVGYILSFLITIMAVFWASNLMLIEKKDTYFIVVITIIAGLIGATISIILLKGVFKSLRVLKRQMISISEKNFDISNTVEGPTEFRELSLSFNEMAKHLKESFDSLEESEKEKSLMIAQLSHDIKTPITSIQSTAEGMLDGIIKEEEYKHYLETICRQTTRLNKLVEELNYLTLSVNDTSEDDKNETIFLDKLLIDCMSEFKLRAEKEKRDIYIKVIPENAKIVSNYNKIQRIIVNLIGNAFKYSPSGTKIEIVAEIKNQELSVSIIDEGCGIKEEEIDNIFKRLYRVEASRNMKTGGYGLGLAIAKQLALQINGDILVESEYGKGSKFTLKINC</sequence>
<evidence type="ECO:0000256" key="6">
    <source>
        <dbReference type="ARBA" id="ARBA00022679"/>
    </source>
</evidence>
<dbReference type="EC" id="2.7.13.3" evidence="3"/>
<dbReference type="SUPFAM" id="SSF55874">
    <property type="entry name" value="ATPase domain of HSP90 chaperone/DNA topoisomerase II/histidine kinase"/>
    <property type="match status" value="1"/>
</dbReference>
<keyword evidence="10" id="KW-0902">Two-component regulatory system</keyword>
<comment type="caution">
    <text evidence="15">The sequence shown here is derived from an EMBL/GenBank/DDBJ whole genome shotgun (WGS) entry which is preliminary data.</text>
</comment>
<dbReference type="PRINTS" id="PR00344">
    <property type="entry name" value="BCTRLSENSOR"/>
</dbReference>
<dbReference type="OrthoDB" id="335833at2"/>
<comment type="catalytic activity">
    <reaction evidence="1">
        <text>ATP + protein L-histidine = ADP + protein N-phospho-L-histidine.</text>
        <dbReference type="EC" id="2.7.13.3"/>
    </reaction>
</comment>
<dbReference type="Proteomes" id="UP000235670">
    <property type="component" value="Unassembled WGS sequence"/>
</dbReference>
<evidence type="ECO:0000256" key="1">
    <source>
        <dbReference type="ARBA" id="ARBA00000085"/>
    </source>
</evidence>
<dbReference type="SMART" id="SM00304">
    <property type="entry name" value="HAMP"/>
    <property type="match status" value="1"/>
</dbReference>
<feature type="transmembrane region" description="Helical" evidence="12">
    <location>
        <begin position="7"/>
        <end position="25"/>
    </location>
</feature>
<dbReference type="Pfam" id="PF02518">
    <property type="entry name" value="HATPase_c"/>
    <property type="match status" value="1"/>
</dbReference>
<dbReference type="GO" id="GO:0000155">
    <property type="term" value="F:phosphorelay sensor kinase activity"/>
    <property type="evidence" value="ECO:0007669"/>
    <property type="project" value="InterPro"/>
</dbReference>
<dbReference type="InterPro" id="IPR003660">
    <property type="entry name" value="HAMP_dom"/>
</dbReference>
<feature type="transmembrane region" description="Helical" evidence="12">
    <location>
        <begin position="37"/>
        <end position="62"/>
    </location>
</feature>
<evidence type="ECO:0000256" key="2">
    <source>
        <dbReference type="ARBA" id="ARBA00004651"/>
    </source>
</evidence>
<dbReference type="CDD" id="cd00082">
    <property type="entry name" value="HisKA"/>
    <property type="match status" value="1"/>
</dbReference>
<evidence type="ECO:0000256" key="8">
    <source>
        <dbReference type="ARBA" id="ARBA00022777"/>
    </source>
</evidence>
<protein>
    <recommendedName>
        <fullName evidence="3">histidine kinase</fullName>
        <ecNumber evidence="3">2.7.13.3</ecNumber>
    </recommendedName>
</protein>
<dbReference type="InterPro" id="IPR005467">
    <property type="entry name" value="His_kinase_dom"/>
</dbReference>
<dbReference type="Gene3D" id="3.30.565.10">
    <property type="entry name" value="Histidine kinase-like ATPase, C-terminal domain"/>
    <property type="match status" value="1"/>
</dbReference>
<dbReference type="SUPFAM" id="SSF47384">
    <property type="entry name" value="Homodimeric domain of signal transducing histidine kinase"/>
    <property type="match status" value="1"/>
</dbReference>
<evidence type="ECO:0000313" key="16">
    <source>
        <dbReference type="Proteomes" id="UP000235670"/>
    </source>
</evidence>
<dbReference type="PROSITE" id="PS50885">
    <property type="entry name" value="HAMP"/>
    <property type="match status" value="1"/>
</dbReference>
<proteinExistence type="predicted"/>
<dbReference type="InterPro" id="IPR036890">
    <property type="entry name" value="HATPase_C_sf"/>
</dbReference>
<evidence type="ECO:0000256" key="3">
    <source>
        <dbReference type="ARBA" id="ARBA00012438"/>
    </source>
</evidence>
<dbReference type="Pfam" id="PF00672">
    <property type="entry name" value="HAMP"/>
    <property type="match status" value="1"/>
</dbReference>
<dbReference type="GO" id="GO:0004721">
    <property type="term" value="F:phosphoprotein phosphatase activity"/>
    <property type="evidence" value="ECO:0007669"/>
    <property type="project" value="TreeGrafter"/>
</dbReference>
<dbReference type="AlphaFoldDB" id="A0A2N6SCQ7"/>
<evidence type="ECO:0000256" key="11">
    <source>
        <dbReference type="ARBA" id="ARBA00023136"/>
    </source>
</evidence>
<evidence type="ECO:0000256" key="9">
    <source>
        <dbReference type="ARBA" id="ARBA00022840"/>
    </source>
</evidence>
<dbReference type="STRING" id="84135.GCA_001052115_00875"/>
<evidence type="ECO:0000256" key="5">
    <source>
        <dbReference type="ARBA" id="ARBA00022553"/>
    </source>
</evidence>
<accession>A0A2N6SCQ7</accession>
<evidence type="ECO:0000256" key="4">
    <source>
        <dbReference type="ARBA" id="ARBA00022475"/>
    </source>
</evidence>
<reference evidence="15 16" key="1">
    <citation type="submission" date="2017-09" db="EMBL/GenBank/DDBJ databases">
        <title>Bacterial strain isolated from the female urinary microbiota.</title>
        <authorList>
            <person name="Thomas-White K."/>
            <person name="Kumar N."/>
            <person name="Forster S."/>
            <person name="Putonti C."/>
            <person name="Lawley T."/>
            <person name="Wolfe A.J."/>
        </authorList>
    </citation>
    <scope>NUCLEOTIDE SEQUENCE [LARGE SCALE GENOMIC DNA]</scope>
    <source>
        <strain evidence="15 16">UMB0186</strain>
    </source>
</reference>
<dbReference type="InterPro" id="IPR003594">
    <property type="entry name" value="HATPase_dom"/>
</dbReference>
<dbReference type="InterPro" id="IPR004358">
    <property type="entry name" value="Sig_transdc_His_kin-like_C"/>
</dbReference>
<dbReference type="EMBL" id="PNGT01000011">
    <property type="protein sequence ID" value="PMC51735.1"/>
    <property type="molecule type" value="Genomic_DNA"/>
</dbReference>
<keyword evidence="4" id="KW-1003">Cell membrane</keyword>
<dbReference type="SMART" id="SM00387">
    <property type="entry name" value="HATPase_c"/>
    <property type="match status" value="1"/>
</dbReference>
<dbReference type="Gene3D" id="6.10.340.10">
    <property type="match status" value="1"/>
</dbReference>
<feature type="domain" description="Histidine kinase" evidence="13">
    <location>
        <begin position="126"/>
        <end position="342"/>
    </location>
</feature>
<dbReference type="InterPro" id="IPR050351">
    <property type="entry name" value="BphY/WalK/GraS-like"/>
</dbReference>
<dbReference type="GO" id="GO:0005524">
    <property type="term" value="F:ATP binding"/>
    <property type="evidence" value="ECO:0007669"/>
    <property type="project" value="UniProtKB-KW"/>
</dbReference>
<keyword evidence="7" id="KW-0547">Nucleotide-binding</keyword>